<reference evidence="7" key="2">
    <citation type="journal article" date="2023" name="IMA Fungus">
        <title>Comparative genomic study of the Penicillium genus elucidates a diverse pangenome and 15 lateral gene transfer events.</title>
        <authorList>
            <person name="Petersen C."/>
            <person name="Sorensen T."/>
            <person name="Nielsen M.R."/>
            <person name="Sondergaard T.E."/>
            <person name="Sorensen J.L."/>
            <person name="Fitzpatrick D.A."/>
            <person name="Frisvad J.C."/>
            <person name="Nielsen K.L."/>
        </authorList>
    </citation>
    <scope>NUCLEOTIDE SEQUENCE</scope>
    <source>
        <strain evidence="7">IBT 26290</strain>
    </source>
</reference>
<reference evidence="7" key="1">
    <citation type="submission" date="2022-11" db="EMBL/GenBank/DDBJ databases">
        <authorList>
            <person name="Petersen C."/>
        </authorList>
    </citation>
    <scope>NUCLEOTIDE SEQUENCE</scope>
    <source>
        <strain evidence="7">IBT 26290</strain>
    </source>
</reference>
<feature type="region of interest" description="Disordered" evidence="5">
    <location>
        <begin position="172"/>
        <end position="218"/>
    </location>
</feature>
<evidence type="ECO:0000256" key="1">
    <source>
        <dbReference type="ARBA" id="ARBA00004167"/>
    </source>
</evidence>
<protein>
    <submittedName>
        <fullName evidence="7">Uncharacterized protein</fullName>
    </submittedName>
</protein>
<keyword evidence="3 6" id="KW-1133">Transmembrane helix</keyword>
<dbReference type="RefSeq" id="XP_056540295.1">
    <property type="nucleotide sequence ID" value="XM_056690530.1"/>
</dbReference>
<feature type="region of interest" description="Disordered" evidence="5">
    <location>
        <begin position="103"/>
        <end position="136"/>
    </location>
</feature>
<dbReference type="Proteomes" id="UP001149163">
    <property type="component" value="Unassembled WGS sequence"/>
</dbReference>
<name>A0A9W9HTR5_9EURO</name>
<keyword evidence="8" id="KW-1185">Reference proteome</keyword>
<evidence type="ECO:0000256" key="4">
    <source>
        <dbReference type="ARBA" id="ARBA00023136"/>
    </source>
</evidence>
<gene>
    <name evidence="7" type="ORF">N7482_008406</name>
</gene>
<evidence type="ECO:0000313" key="7">
    <source>
        <dbReference type="EMBL" id="KAJ5157306.1"/>
    </source>
</evidence>
<evidence type="ECO:0000256" key="5">
    <source>
        <dbReference type="SAM" id="MobiDB-lite"/>
    </source>
</evidence>
<feature type="compositionally biased region" description="Polar residues" evidence="5">
    <location>
        <begin position="280"/>
        <end position="289"/>
    </location>
</feature>
<dbReference type="GO" id="GO:0071944">
    <property type="term" value="C:cell periphery"/>
    <property type="evidence" value="ECO:0007669"/>
    <property type="project" value="UniProtKB-ARBA"/>
</dbReference>
<evidence type="ECO:0000256" key="2">
    <source>
        <dbReference type="ARBA" id="ARBA00022692"/>
    </source>
</evidence>
<feature type="compositionally biased region" description="Polar residues" evidence="5">
    <location>
        <begin position="297"/>
        <end position="327"/>
    </location>
</feature>
<feature type="transmembrane region" description="Helical" evidence="6">
    <location>
        <begin position="142"/>
        <end position="163"/>
    </location>
</feature>
<evidence type="ECO:0000256" key="6">
    <source>
        <dbReference type="SAM" id="Phobius"/>
    </source>
</evidence>
<dbReference type="GeneID" id="81429706"/>
<dbReference type="EMBL" id="JAPQKN010000006">
    <property type="protein sequence ID" value="KAJ5157306.1"/>
    <property type="molecule type" value="Genomic_DNA"/>
</dbReference>
<dbReference type="PANTHER" id="PTHR15549">
    <property type="entry name" value="PAIRED IMMUNOGLOBULIN-LIKE TYPE 2 RECEPTOR"/>
    <property type="match status" value="1"/>
</dbReference>
<dbReference type="AlphaFoldDB" id="A0A9W9HTR5"/>
<sequence>MTNFYLFEGTPSRILDFCELVGENIQLPEYMAQFARLHRRREVQVSYSDGDYYSTTSDSDGGYYSTTSDSDGGYYSTTAYGDSVSSQQSVTVISATQASATATASTGSETITSTPTSTTTGSASTVTASSSSSSGLSTGAKAGIGVAIPLVVIVLGLSLFWYFRKRRENRRTGAGNNIPEISQQPWPEEPSPASKNLPAEADSTALHEADSSSVFESPPLAAGTLNPGVYELSGNSAVQYPPAAALATHKHRISLGHHSSKTYSSVSNEVSRQAFISAASTPASETISSGGLDASMSALTDSGTPSQNPQVNTREGTEQPSSGVESTDMQLAQLEAEMARIAEERERLQQMQVLADKEAELKRQIAARKATISGANPDSYP</sequence>
<organism evidence="7 8">
    <name type="scientific">Penicillium canariense</name>
    <dbReference type="NCBI Taxonomy" id="189055"/>
    <lineage>
        <taxon>Eukaryota</taxon>
        <taxon>Fungi</taxon>
        <taxon>Dikarya</taxon>
        <taxon>Ascomycota</taxon>
        <taxon>Pezizomycotina</taxon>
        <taxon>Eurotiomycetes</taxon>
        <taxon>Eurotiomycetidae</taxon>
        <taxon>Eurotiales</taxon>
        <taxon>Aspergillaceae</taxon>
        <taxon>Penicillium</taxon>
    </lineage>
</organism>
<evidence type="ECO:0000313" key="8">
    <source>
        <dbReference type="Proteomes" id="UP001149163"/>
    </source>
</evidence>
<keyword evidence="2 6" id="KW-0812">Transmembrane</keyword>
<comment type="subcellular location">
    <subcellularLocation>
        <location evidence="1">Membrane</location>
        <topology evidence="1">Single-pass membrane protein</topology>
    </subcellularLocation>
</comment>
<dbReference type="InterPro" id="IPR051694">
    <property type="entry name" value="Immunoregulatory_rcpt-like"/>
</dbReference>
<dbReference type="GO" id="GO:0016020">
    <property type="term" value="C:membrane"/>
    <property type="evidence" value="ECO:0007669"/>
    <property type="project" value="UniProtKB-SubCell"/>
</dbReference>
<accession>A0A9W9HTR5</accession>
<feature type="region of interest" description="Disordered" evidence="5">
    <location>
        <begin position="280"/>
        <end position="327"/>
    </location>
</feature>
<evidence type="ECO:0000256" key="3">
    <source>
        <dbReference type="ARBA" id="ARBA00022989"/>
    </source>
</evidence>
<dbReference type="CDD" id="cd12087">
    <property type="entry name" value="TM_EGFR-like"/>
    <property type="match status" value="1"/>
</dbReference>
<comment type="caution">
    <text evidence="7">The sequence shown here is derived from an EMBL/GenBank/DDBJ whole genome shotgun (WGS) entry which is preliminary data.</text>
</comment>
<proteinExistence type="predicted"/>
<dbReference type="OrthoDB" id="4367659at2759"/>
<keyword evidence="4 6" id="KW-0472">Membrane</keyword>